<dbReference type="Pfam" id="PF05043">
    <property type="entry name" value="Mga"/>
    <property type="match status" value="1"/>
</dbReference>
<dbReference type="Gene3D" id="3.40.50.2300">
    <property type="match status" value="1"/>
</dbReference>
<dbReference type="SUPFAM" id="SSF63520">
    <property type="entry name" value="PTS-regulatory domain, PRD"/>
    <property type="match status" value="2"/>
</dbReference>
<evidence type="ECO:0000256" key="2">
    <source>
        <dbReference type="ARBA" id="ARBA00022737"/>
    </source>
</evidence>
<dbReference type="PANTHER" id="PTHR30185:SF13">
    <property type="entry name" value="LICABCH OPERON REGULATOR-RELATED"/>
    <property type="match status" value="1"/>
</dbReference>
<dbReference type="GO" id="GO:0009401">
    <property type="term" value="P:phosphoenolpyruvate-dependent sugar phosphotransferase system"/>
    <property type="evidence" value="ECO:0007669"/>
    <property type="project" value="InterPro"/>
</dbReference>
<evidence type="ECO:0000259" key="7">
    <source>
        <dbReference type="PROSITE" id="PS51372"/>
    </source>
</evidence>
<organism evidence="8 9">
    <name type="scientific">Erysipelothrix larvae</name>
    <dbReference type="NCBI Taxonomy" id="1514105"/>
    <lineage>
        <taxon>Bacteria</taxon>
        <taxon>Bacillati</taxon>
        <taxon>Bacillota</taxon>
        <taxon>Erysipelotrichia</taxon>
        <taxon>Erysipelotrichales</taxon>
        <taxon>Erysipelotrichaceae</taxon>
        <taxon>Erysipelothrix</taxon>
    </lineage>
</organism>
<dbReference type="InterPro" id="IPR002178">
    <property type="entry name" value="PTS_EIIA_type-2_dom"/>
</dbReference>
<dbReference type="AlphaFoldDB" id="A0A109UHI4"/>
<dbReference type="InterPro" id="IPR050661">
    <property type="entry name" value="BglG_antiterminators"/>
</dbReference>
<dbReference type="Pfam" id="PF13412">
    <property type="entry name" value="HTH_24"/>
    <property type="match status" value="1"/>
</dbReference>
<dbReference type="GO" id="GO:0008982">
    <property type="term" value="F:protein-N(PI)-phosphohistidine-sugar phosphotransferase activity"/>
    <property type="evidence" value="ECO:0007669"/>
    <property type="project" value="InterPro"/>
</dbReference>
<evidence type="ECO:0000313" key="9">
    <source>
        <dbReference type="Proteomes" id="UP000063781"/>
    </source>
</evidence>
<dbReference type="InterPro" id="IPR016152">
    <property type="entry name" value="PTrfase/Anion_transptr"/>
</dbReference>
<keyword evidence="4" id="KW-0010">Activator</keyword>
<dbReference type="PANTHER" id="PTHR30185">
    <property type="entry name" value="CRYPTIC BETA-GLUCOSIDE BGL OPERON ANTITERMINATOR"/>
    <property type="match status" value="1"/>
</dbReference>
<feature type="domain" description="PRD" evidence="7">
    <location>
        <begin position="310"/>
        <end position="417"/>
    </location>
</feature>
<reference evidence="8 9" key="1">
    <citation type="submission" date="2015-10" db="EMBL/GenBank/DDBJ databases">
        <title>Erysipelothrix larvae sp. LV19 isolated from the larval gut of the rhinoceros beetle, Trypoxylus dichotomus.</title>
        <authorList>
            <person name="Lim S."/>
            <person name="Kim B.-C."/>
        </authorList>
    </citation>
    <scope>NUCLEOTIDE SEQUENCE [LARGE SCALE GENOMIC DNA]</scope>
    <source>
        <strain evidence="8 9">LV19</strain>
    </source>
</reference>
<dbReference type="RefSeq" id="WP_067633880.1">
    <property type="nucleotide sequence ID" value="NZ_CP013213.1"/>
</dbReference>
<keyword evidence="2" id="KW-0677">Repeat</keyword>
<feature type="domain" description="PRD" evidence="7">
    <location>
        <begin position="202"/>
        <end position="307"/>
    </location>
</feature>
<dbReference type="Gene3D" id="1.10.1790.10">
    <property type="entry name" value="PRD domain"/>
    <property type="match status" value="2"/>
</dbReference>
<dbReference type="Pfam" id="PF00874">
    <property type="entry name" value="PRD"/>
    <property type="match status" value="2"/>
</dbReference>
<keyword evidence="5" id="KW-0804">Transcription</keyword>
<dbReference type="PROSITE" id="PS51094">
    <property type="entry name" value="PTS_EIIA_TYPE_2"/>
    <property type="match status" value="1"/>
</dbReference>
<protein>
    <submittedName>
        <fullName evidence="8">Uncharacterized protein</fullName>
    </submittedName>
</protein>
<dbReference type="PROSITE" id="PS51372">
    <property type="entry name" value="PRD_2"/>
    <property type="match status" value="2"/>
</dbReference>
<dbReference type="SUPFAM" id="SSF55804">
    <property type="entry name" value="Phoshotransferase/anion transport protein"/>
    <property type="match status" value="1"/>
</dbReference>
<dbReference type="Proteomes" id="UP000063781">
    <property type="component" value="Chromosome"/>
</dbReference>
<evidence type="ECO:0000313" key="8">
    <source>
        <dbReference type="EMBL" id="AMC94306.1"/>
    </source>
</evidence>
<dbReference type="CDD" id="cd05568">
    <property type="entry name" value="PTS_IIB_bgl_like"/>
    <property type="match status" value="1"/>
</dbReference>
<dbReference type="InterPro" id="IPR007737">
    <property type="entry name" value="Mga_HTH"/>
</dbReference>
<dbReference type="STRING" id="1514105.AOC36_10080"/>
<dbReference type="Gene3D" id="1.10.10.10">
    <property type="entry name" value="Winged helix-like DNA-binding domain superfamily/Winged helix DNA-binding domain"/>
    <property type="match status" value="2"/>
</dbReference>
<dbReference type="Gene3D" id="3.40.930.10">
    <property type="entry name" value="Mannitol-specific EII, Chain A"/>
    <property type="match status" value="1"/>
</dbReference>
<feature type="domain" description="PTS EIIA type-2" evidence="6">
    <location>
        <begin position="516"/>
        <end position="659"/>
    </location>
</feature>
<dbReference type="KEGG" id="erl:AOC36_10080"/>
<keyword evidence="1" id="KW-0808">Transferase</keyword>
<keyword evidence="9" id="KW-1185">Reference proteome</keyword>
<dbReference type="InterPro" id="IPR036095">
    <property type="entry name" value="PTS_EIIB-like_sf"/>
</dbReference>
<evidence type="ECO:0000259" key="6">
    <source>
        <dbReference type="PROSITE" id="PS51094"/>
    </source>
</evidence>
<proteinExistence type="predicted"/>
<dbReference type="OrthoDB" id="3175596at2"/>
<dbReference type="InterPro" id="IPR011608">
    <property type="entry name" value="PRD"/>
</dbReference>
<dbReference type="InterPro" id="IPR036388">
    <property type="entry name" value="WH-like_DNA-bd_sf"/>
</dbReference>
<keyword evidence="3" id="KW-0805">Transcription regulation</keyword>
<name>A0A109UHI4_9FIRM</name>
<evidence type="ECO:0000256" key="3">
    <source>
        <dbReference type="ARBA" id="ARBA00023015"/>
    </source>
</evidence>
<evidence type="ECO:0000256" key="5">
    <source>
        <dbReference type="ARBA" id="ARBA00023163"/>
    </source>
</evidence>
<evidence type="ECO:0000256" key="1">
    <source>
        <dbReference type="ARBA" id="ARBA00022679"/>
    </source>
</evidence>
<dbReference type="EMBL" id="CP013213">
    <property type="protein sequence ID" value="AMC94306.1"/>
    <property type="molecule type" value="Genomic_DNA"/>
</dbReference>
<sequence length="663" mass="76872">MDKSQFESDYDEYYTLSEVRLMMDTLHIRILNSLSTDQFISSQEIALEVGKSDKTVRAKIKDLNEILAHNGAHIITKMGLGYQLVVNNERQFHEFMKKYNGSNDSSQNLRKLIHCFLGTSEYLKADDLAEMLYVSKSTLTKYLNEFRVYLRQYDLEIESRPHYGLKILGSEFNLRRFIASNFAQDYSQDYDEVQNDGSFDYSEYTALHTLVSQIVIKEVEDYGINMSDAVLQSVISHISIAILRIRTNSLIELSSELSVIDGNDRHYRMVQSIMKKISKRLDVNFPDQEIAYISMHFMSKKVIGRDQIDKIPQEINALIDTILLKISVERHVDLSNDLDLRTMLGLHIVPLIHRLRFGTYLKNPILDDVKLACIAGYDLAIIASEVIEDYVGETLHDHEISYLAMHFDVALNQNRERIYLKNILVVCSSGRASGQLLKHRFYQHFSQYIKQIDVCDIHEIDAFEQEMHYDYIFTTVPLDRKTNAPMFEFEFFLNQESVHAIETILTRKSGAMHVMDVFKESMFFVNEAPLTKEAVLNDLITQITQHAKLPKNFRALVWERERFSTTDVLPHIAIPHPNRLVSDDSFVACMVLDKPINWGNHEVSILFLPCLSKEDSEKYAFIYDWIIKLSNSKETILNIQNNKTYESLVNGVLKITNDKERNL</sequence>
<accession>A0A109UHI4</accession>
<dbReference type="SUPFAM" id="SSF52794">
    <property type="entry name" value="PTS system IIB component-like"/>
    <property type="match status" value="1"/>
</dbReference>
<dbReference type="InterPro" id="IPR036634">
    <property type="entry name" value="PRD_sf"/>
</dbReference>
<evidence type="ECO:0000256" key="4">
    <source>
        <dbReference type="ARBA" id="ARBA00023159"/>
    </source>
</evidence>
<dbReference type="GO" id="GO:0006355">
    <property type="term" value="P:regulation of DNA-templated transcription"/>
    <property type="evidence" value="ECO:0007669"/>
    <property type="project" value="InterPro"/>
</dbReference>
<gene>
    <name evidence="8" type="ORF">AOC36_10080</name>
</gene>
<dbReference type="Pfam" id="PF00359">
    <property type="entry name" value="PTS_EIIA_2"/>
    <property type="match status" value="1"/>
</dbReference>